<feature type="domain" description="Aldehyde dehydrogenase" evidence="3">
    <location>
        <begin position="13"/>
        <end position="480"/>
    </location>
</feature>
<accession>A0A3B1CD24</accession>
<protein>
    <submittedName>
        <fullName evidence="4">Aldehyde dehydrogenase B</fullName>
        <ecNumber evidence="4">1.2.1.22</ecNumber>
    </submittedName>
</protein>
<keyword evidence="2 4" id="KW-0560">Oxidoreductase</keyword>
<dbReference type="FunFam" id="3.40.605.10:FF:000007">
    <property type="entry name" value="NAD/NADP-dependent betaine aldehyde dehydrogenase"/>
    <property type="match status" value="1"/>
</dbReference>
<dbReference type="InterPro" id="IPR016161">
    <property type="entry name" value="Ald_DH/histidinol_DH"/>
</dbReference>
<dbReference type="AlphaFoldDB" id="A0A3B1CD24"/>
<dbReference type="EMBL" id="UOGF01000038">
    <property type="protein sequence ID" value="VAX28406.1"/>
    <property type="molecule type" value="Genomic_DNA"/>
</dbReference>
<dbReference type="FunFam" id="3.40.309.10:FF:000012">
    <property type="entry name" value="Betaine aldehyde dehydrogenase"/>
    <property type="match status" value="1"/>
</dbReference>
<evidence type="ECO:0000259" key="3">
    <source>
        <dbReference type="Pfam" id="PF00171"/>
    </source>
</evidence>
<organism evidence="4">
    <name type="scientific">hydrothermal vent metagenome</name>
    <dbReference type="NCBI Taxonomy" id="652676"/>
    <lineage>
        <taxon>unclassified sequences</taxon>
        <taxon>metagenomes</taxon>
        <taxon>ecological metagenomes</taxon>
    </lineage>
</organism>
<dbReference type="PANTHER" id="PTHR11699">
    <property type="entry name" value="ALDEHYDE DEHYDROGENASE-RELATED"/>
    <property type="match status" value="1"/>
</dbReference>
<dbReference type="GO" id="GO:0008911">
    <property type="term" value="F:lactaldehyde dehydrogenase (NAD+) activity"/>
    <property type="evidence" value="ECO:0007669"/>
    <property type="project" value="UniProtKB-EC"/>
</dbReference>
<dbReference type="InterPro" id="IPR016160">
    <property type="entry name" value="Ald_DH_CS_CYS"/>
</dbReference>
<name>A0A3B1CD24_9ZZZZ</name>
<dbReference type="CDD" id="cd07131">
    <property type="entry name" value="ALDH_AldH-CAJ73105"/>
    <property type="match status" value="1"/>
</dbReference>
<evidence type="ECO:0000256" key="1">
    <source>
        <dbReference type="ARBA" id="ARBA00009986"/>
    </source>
</evidence>
<dbReference type="EC" id="1.2.1.22" evidence="4"/>
<dbReference type="InterPro" id="IPR015590">
    <property type="entry name" value="Aldehyde_DH_dom"/>
</dbReference>
<sequence>MSETIRNYINGEWIDSISGSTFESNNPADHRDIVGIIPDSNSGDVDKAVASARSAFRSWSLTPAPKRGELLYRVAEILSKRKQDLAELCCREMGKVMAESLGDVQEAIDMSYFMAGEGRRLQGETVPSELPGKDAKSVRVPVGVFAQITPWNFPTAIPIWKLAPAIVCGNTVVFKPAEQTPVCATRLVEIFEEAGLPAGVLNLIHGMGKTAGEPLVRHPEVDGVSFTGSNAVGEHLAVICAGQHKEFVMETGGKNPIIVMNDANLDLAVEGALWGAFGTTGQRCTAASRVIVHDDIYDAFLESFTKKAKQLTIGNGLNLANQVGPIISKEQYDKVLDYIEIGKNEGATLHLEGGAYTEADCRHGTFIAPTIFTDVNPKMRIAQEEIFGPVVSIIRCSDLEMAIEIANGIEFGLSSAIYSQDVNTTAIAERELDAGLVYINASTIGAEIQLPFGGTKHTGAGPREAGARGGALDFYTKWKIIYRDFSGKLQKAQIDD</sequence>
<dbReference type="PROSITE" id="PS00070">
    <property type="entry name" value="ALDEHYDE_DEHYDR_CYS"/>
    <property type="match status" value="1"/>
</dbReference>
<evidence type="ECO:0000256" key="2">
    <source>
        <dbReference type="ARBA" id="ARBA00023002"/>
    </source>
</evidence>
<dbReference type="Pfam" id="PF00171">
    <property type="entry name" value="Aldedh"/>
    <property type="match status" value="1"/>
</dbReference>
<proteinExistence type="inferred from homology"/>
<gene>
    <name evidence="4" type="ORF">MNBD_NITROSPIRAE01-581</name>
</gene>
<comment type="similarity">
    <text evidence="1">Belongs to the aldehyde dehydrogenase family.</text>
</comment>
<dbReference type="Gene3D" id="3.40.605.10">
    <property type="entry name" value="Aldehyde Dehydrogenase, Chain A, domain 1"/>
    <property type="match status" value="1"/>
</dbReference>
<dbReference type="SUPFAM" id="SSF53720">
    <property type="entry name" value="ALDH-like"/>
    <property type="match status" value="1"/>
</dbReference>
<evidence type="ECO:0000313" key="4">
    <source>
        <dbReference type="EMBL" id="VAX28406.1"/>
    </source>
</evidence>
<dbReference type="InterPro" id="IPR029510">
    <property type="entry name" value="Ald_DH_CS_GLU"/>
</dbReference>
<dbReference type="InterPro" id="IPR016163">
    <property type="entry name" value="Ald_DH_C"/>
</dbReference>
<dbReference type="Gene3D" id="3.40.309.10">
    <property type="entry name" value="Aldehyde Dehydrogenase, Chain A, domain 2"/>
    <property type="match status" value="1"/>
</dbReference>
<reference evidence="4" key="1">
    <citation type="submission" date="2018-06" db="EMBL/GenBank/DDBJ databases">
        <authorList>
            <person name="Zhirakovskaya E."/>
        </authorList>
    </citation>
    <scope>NUCLEOTIDE SEQUENCE</scope>
</reference>
<dbReference type="InterPro" id="IPR016162">
    <property type="entry name" value="Ald_DH_N"/>
</dbReference>
<dbReference type="PROSITE" id="PS00687">
    <property type="entry name" value="ALDEHYDE_DEHYDR_GLU"/>
    <property type="match status" value="1"/>
</dbReference>